<dbReference type="EMBL" id="CP044205">
    <property type="protein sequence ID" value="QFY43455.1"/>
    <property type="molecule type" value="Genomic_DNA"/>
</dbReference>
<evidence type="ECO:0000313" key="2">
    <source>
        <dbReference type="EMBL" id="QFY43455.1"/>
    </source>
</evidence>
<evidence type="ECO:0000256" key="1">
    <source>
        <dbReference type="SAM" id="SignalP"/>
    </source>
</evidence>
<keyword evidence="1" id="KW-0732">Signal</keyword>
<sequence>MTNNSTSKGFRLKALAAAVAMGLACGVAQATDVSEASGLLDMVGDLNPNSWGFLHDNGFKIGGWINGGVTYNANGNGMSTTQGFNGGATFGDRADIPQLNQLYLYLQRAVATEGDAWDFGGRFDFNYGTDSIFTQAYGIPTVDVTTGNVNSTRGNWDLNIIRGQYYDIALPQAYLESYIPIGNGLDVKLGHFYTPIGYEVVTAPDNFFYTHAYTMQFGEPFTHTGALGNYAIDGNWAAMGGVITNSGTGGWDGGYNGQWNNWDGIAGLTYTTDDKGTSFNAAGTYGGTSATANSGTWSMYSLVLKHNIMDDLHFVLQHDHGFANNVCSGGSNGIAACNIAVATSQNPQWYGIHSDLFYDVMEGLGAGLRVEWFRDNDGFRVGAPGRVAAGLNPNNPNNGSMTNFVGANYTASYLSASYYEVTLGLNWKPLKWLTVRPNARFDWISSSSLAGSGTPGYSPFGYNSSGAAQTTQFLFSTDAIIMF</sequence>
<accession>A0A5Q0BHV3</accession>
<feature type="signal peptide" evidence="1">
    <location>
        <begin position="1"/>
        <end position="30"/>
    </location>
</feature>
<protein>
    <submittedName>
        <fullName evidence="2">Porin</fullName>
    </submittedName>
</protein>
<gene>
    <name evidence="2" type="ORF">F6R98_13205</name>
</gene>
<dbReference type="AlphaFoldDB" id="A0A5Q0BHV3"/>
<dbReference type="InterPro" id="IPR011486">
    <property type="entry name" value="BBP2"/>
</dbReference>
<keyword evidence="3" id="KW-1185">Reference proteome</keyword>
<reference evidence="2 3" key="1">
    <citation type="submission" date="2019-09" db="EMBL/GenBank/DDBJ databases">
        <title>Ecophysiology of the spiral-shaped methanotroph Methylospira mobilis as revealed by the complete genome sequence.</title>
        <authorList>
            <person name="Oshkin I.Y."/>
            <person name="Dedysh S.N."/>
            <person name="Miroshnikov K."/>
            <person name="Danilova O.V."/>
            <person name="Hakobyan A."/>
            <person name="Liesack W."/>
        </authorList>
    </citation>
    <scope>NUCLEOTIDE SEQUENCE [LARGE SCALE GENOMIC DNA]</scope>
    <source>
        <strain evidence="2 3">Shm1</strain>
    </source>
</reference>
<dbReference type="InParanoid" id="A0A5Q0BHV3"/>
<dbReference type="OrthoDB" id="9775763at2"/>
<dbReference type="Proteomes" id="UP000325755">
    <property type="component" value="Chromosome"/>
</dbReference>
<proteinExistence type="predicted"/>
<evidence type="ECO:0000313" key="3">
    <source>
        <dbReference type="Proteomes" id="UP000325755"/>
    </source>
</evidence>
<dbReference type="RefSeq" id="WP_153249438.1">
    <property type="nucleotide sequence ID" value="NZ_CP044205.1"/>
</dbReference>
<dbReference type="KEGG" id="mmob:F6R98_13205"/>
<feature type="chain" id="PRO_5024866374" evidence="1">
    <location>
        <begin position="31"/>
        <end position="483"/>
    </location>
</feature>
<name>A0A5Q0BHV3_9GAMM</name>
<dbReference type="Pfam" id="PF07642">
    <property type="entry name" value="BBP2"/>
    <property type="match status" value="1"/>
</dbReference>
<organism evidence="2 3">
    <name type="scientific">Candidatus Methylospira mobilis</name>
    <dbReference type="NCBI Taxonomy" id="1808979"/>
    <lineage>
        <taxon>Bacteria</taxon>
        <taxon>Pseudomonadati</taxon>
        <taxon>Pseudomonadota</taxon>
        <taxon>Gammaproteobacteria</taxon>
        <taxon>Methylococcales</taxon>
        <taxon>Methylococcaceae</taxon>
        <taxon>Candidatus Methylospira</taxon>
    </lineage>
</organism>